<reference evidence="1 2" key="1">
    <citation type="submission" date="2014-04" db="EMBL/GenBank/DDBJ databases">
        <authorList>
            <consortium name="DOE Joint Genome Institute"/>
            <person name="Kuo A."/>
            <person name="Kohler A."/>
            <person name="Nagy L.G."/>
            <person name="Floudas D."/>
            <person name="Copeland A."/>
            <person name="Barry K.W."/>
            <person name="Cichocki N."/>
            <person name="Veneault-Fourrey C."/>
            <person name="LaButti K."/>
            <person name="Lindquist E.A."/>
            <person name="Lipzen A."/>
            <person name="Lundell T."/>
            <person name="Morin E."/>
            <person name="Murat C."/>
            <person name="Sun H."/>
            <person name="Tunlid A."/>
            <person name="Henrissat B."/>
            <person name="Grigoriev I.V."/>
            <person name="Hibbett D.S."/>
            <person name="Martin F."/>
            <person name="Nordberg H.P."/>
            <person name="Cantor M.N."/>
            <person name="Hua S.X."/>
        </authorList>
    </citation>
    <scope>NUCLEOTIDE SEQUENCE [LARGE SCALE GENOMIC DNA]</scope>
    <source>
        <strain evidence="1 2">Foug A</strain>
    </source>
</reference>
<evidence type="ECO:0000313" key="1">
    <source>
        <dbReference type="EMBL" id="KIM57206.1"/>
    </source>
</evidence>
<evidence type="ECO:0000313" key="2">
    <source>
        <dbReference type="Proteomes" id="UP000053989"/>
    </source>
</evidence>
<proteinExistence type="predicted"/>
<evidence type="ECO:0008006" key="3">
    <source>
        <dbReference type="Google" id="ProtNLM"/>
    </source>
</evidence>
<gene>
    <name evidence="1" type="ORF">SCLCIDRAFT_1219660</name>
</gene>
<reference evidence="2" key="2">
    <citation type="submission" date="2015-01" db="EMBL/GenBank/DDBJ databases">
        <title>Evolutionary Origins and Diversification of the Mycorrhizal Mutualists.</title>
        <authorList>
            <consortium name="DOE Joint Genome Institute"/>
            <consortium name="Mycorrhizal Genomics Consortium"/>
            <person name="Kohler A."/>
            <person name="Kuo A."/>
            <person name="Nagy L.G."/>
            <person name="Floudas D."/>
            <person name="Copeland A."/>
            <person name="Barry K.W."/>
            <person name="Cichocki N."/>
            <person name="Veneault-Fourrey C."/>
            <person name="LaButti K."/>
            <person name="Lindquist E.A."/>
            <person name="Lipzen A."/>
            <person name="Lundell T."/>
            <person name="Morin E."/>
            <person name="Murat C."/>
            <person name="Riley R."/>
            <person name="Ohm R."/>
            <person name="Sun H."/>
            <person name="Tunlid A."/>
            <person name="Henrissat B."/>
            <person name="Grigoriev I.V."/>
            <person name="Hibbett D.S."/>
            <person name="Martin F."/>
        </authorList>
    </citation>
    <scope>NUCLEOTIDE SEQUENCE [LARGE SCALE GENOMIC DNA]</scope>
    <source>
        <strain evidence="2">Foug A</strain>
    </source>
</reference>
<dbReference type="InParanoid" id="A0A0C3DME4"/>
<name>A0A0C3DME4_9AGAM</name>
<sequence length="176" mass="20117">MVRVTVEAPVQWIKGWSVLRDSSESTLPTLCALFFIMSPYGCPGYPDDGVYYISTTHNLWVGDENVSGVDNIVVNNHKTPFYLRWLHNNPCTYEISLGPHGYGNFVQHDKEWVNVKGQYQQWVLQKVSGDTYRIELQQDKSYVWTDMGPGSAADRQIQLKPFLPGTGTAQLFRIRK</sequence>
<dbReference type="HOGENOM" id="CLU_125610_0_0_1"/>
<keyword evidence="2" id="KW-1185">Reference proteome</keyword>
<accession>A0A0C3DME4</accession>
<dbReference type="EMBL" id="KN822104">
    <property type="protein sequence ID" value="KIM57206.1"/>
    <property type="molecule type" value="Genomic_DNA"/>
</dbReference>
<dbReference type="Proteomes" id="UP000053989">
    <property type="component" value="Unassembled WGS sequence"/>
</dbReference>
<organism evidence="1 2">
    <name type="scientific">Scleroderma citrinum Foug A</name>
    <dbReference type="NCBI Taxonomy" id="1036808"/>
    <lineage>
        <taxon>Eukaryota</taxon>
        <taxon>Fungi</taxon>
        <taxon>Dikarya</taxon>
        <taxon>Basidiomycota</taxon>
        <taxon>Agaricomycotina</taxon>
        <taxon>Agaricomycetes</taxon>
        <taxon>Agaricomycetidae</taxon>
        <taxon>Boletales</taxon>
        <taxon>Sclerodermatineae</taxon>
        <taxon>Sclerodermataceae</taxon>
        <taxon>Scleroderma</taxon>
    </lineage>
</organism>
<protein>
    <recommendedName>
        <fullName evidence="3">Ricin B lectin domain-containing protein</fullName>
    </recommendedName>
</protein>
<dbReference type="AlphaFoldDB" id="A0A0C3DME4"/>